<dbReference type="InterPro" id="IPR036942">
    <property type="entry name" value="Beta-barrel_TonB_sf"/>
</dbReference>
<evidence type="ECO:0000256" key="13">
    <source>
        <dbReference type="SAM" id="SignalP"/>
    </source>
</evidence>
<dbReference type="CDD" id="cd01347">
    <property type="entry name" value="ligand_gated_channel"/>
    <property type="match status" value="1"/>
</dbReference>
<dbReference type="Gene3D" id="2.40.170.20">
    <property type="entry name" value="TonB-dependent receptor, beta-barrel domain"/>
    <property type="match status" value="1"/>
</dbReference>
<proteinExistence type="inferred from homology"/>
<reference evidence="16 17" key="1">
    <citation type="submission" date="2023-01" db="EMBL/GenBank/DDBJ databases">
        <title>Minimal conservation of predation-associated metabolite biosynthetic gene clusters underscores biosynthetic potential of Myxococcota including descriptions for ten novel species: Archangium lansinium sp. nov., Myxococcus landrumus sp. nov., Nannocystis bai.</title>
        <authorList>
            <person name="Ahearne A."/>
            <person name="Stevens C."/>
            <person name="Dowd S."/>
        </authorList>
    </citation>
    <scope>NUCLEOTIDE SEQUENCE [LARGE SCALE GENOMIC DNA]</scope>
    <source>
        <strain evidence="16 17">WIWO2</strain>
    </source>
</reference>
<keyword evidence="2 10" id="KW-0813">Transport</keyword>
<feature type="domain" description="TonB-dependent receptor plug" evidence="15">
    <location>
        <begin position="91"/>
        <end position="197"/>
    </location>
</feature>
<dbReference type="RefSeq" id="WP_272092924.1">
    <property type="nucleotide sequence ID" value="NZ_JAQNDK010000001.1"/>
</dbReference>
<evidence type="ECO:0000256" key="1">
    <source>
        <dbReference type="ARBA" id="ARBA00004571"/>
    </source>
</evidence>
<dbReference type="SUPFAM" id="SSF56935">
    <property type="entry name" value="Porins"/>
    <property type="match status" value="1"/>
</dbReference>
<evidence type="ECO:0000256" key="3">
    <source>
        <dbReference type="ARBA" id="ARBA00022452"/>
    </source>
</evidence>
<keyword evidence="4 10" id="KW-0812">Transmembrane</keyword>
<dbReference type="EMBL" id="JAQNDK010000001">
    <property type="protein sequence ID" value="MDC0676217.1"/>
    <property type="molecule type" value="Genomic_DNA"/>
</dbReference>
<evidence type="ECO:0000256" key="6">
    <source>
        <dbReference type="ARBA" id="ARBA00023077"/>
    </source>
</evidence>
<evidence type="ECO:0000259" key="15">
    <source>
        <dbReference type="Pfam" id="PF07715"/>
    </source>
</evidence>
<evidence type="ECO:0000256" key="12">
    <source>
        <dbReference type="SAM" id="MobiDB-lite"/>
    </source>
</evidence>
<evidence type="ECO:0000256" key="10">
    <source>
        <dbReference type="PROSITE-ProRule" id="PRU01360"/>
    </source>
</evidence>
<comment type="similarity">
    <text evidence="10 11">Belongs to the TonB-dependent receptor family.</text>
</comment>
<keyword evidence="9 10" id="KW-0998">Cell outer membrane</keyword>
<dbReference type="InterPro" id="IPR037066">
    <property type="entry name" value="Plug_dom_sf"/>
</dbReference>
<keyword evidence="17" id="KW-1185">Reference proteome</keyword>
<accession>A0ABT5BPZ1</accession>
<evidence type="ECO:0000313" key="16">
    <source>
        <dbReference type="EMBL" id="MDC0676217.1"/>
    </source>
</evidence>
<evidence type="ECO:0000256" key="5">
    <source>
        <dbReference type="ARBA" id="ARBA00022729"/>
    </source>
</evidence>
<dbReference type="PANTHER" id="PTHR30069:SF29">
    <property type="entry name" value="HEMOGLOBIN AND HEMOGLOBIN-HAPTOGLOBIN-BINDING PROTEIN 1-RELATED"/>
    <property type="match status" value="1"/>
</dbReference>
<feature type="signal peptide" evidence="13">
    <location>
        <begin position="1"/>
        <end position="32"/>
    </location>
</feature>
<evidence type="ECO:0000256" key="8">
    <source>
        <dbReference type="ARBA" id="ARBA00023170"/>
    </source>
</evidence>
<sequence>MPRRRRLTRAALLAFCPLPALVPAAFSRPALAQLSSEQPSAAPPSSSPLPAPPTPSPAAPPPSPPPPPSPAAPPPLEVVVTGTRTPESSQRATVRTRVVTRDEAERRGATNVGEALDGELGVQVNPSAYGALGNPSAIQIQGFDLDRVLVLEDGERVIGDAGGAIDLSSLPLGDVSRIELVTGPTSSLYGTSAIGGVVNVLSAPPEHPGFSGRARLEGRSRAGLVLHGSGAYRGERAWVSADASFQREESLSLVEPSDNLADPGAGADAPTVLPERSQRLLGLRAGATLGKGIDVRLRARWIHDEQNGVEQKVWPVLGAYLYDLPEVTDRVTLHLAETIDLGGGSNLRLAAGRQWALRTSGRDLRGSPDEELRERSGALHSYEAIATIADGPRTWVAGARAEVETLDQVLEITKVTPSGTEETPPIKEVPDTRLGSAALYGQLAWKLTDELTLMPGVRGELRLRYGGVIAPRLALAYRPAPSLTLRVSGGRGFRAPSAKELGFSFDHSSLGYILEGNPALAPETSWGVNGDVTWIPREGLTARAGAFANWVDNLIDVNPKPLSSSAGVDTYTYMNIAEARTAGLDLSATLQATPWLRIEAGYAYLWTRDDTADPRQPLSGKPPHTAQAALRADLPFQFELVARLRTLSSAFVERDPSEARDVRAPGFTTLDARLARPLWPSSQAYIGVRNLLGAQKDPDRRGDHRPLEGRTVYVGVRAELPWEDS</sequence>
<name>A0ABT5BPZ1_9BACT</name>
<feature type="region of interest" description="Disordered" evidence="12">
    <location>
        <begin position="32"/>
        <end position="112"/>
    </location>
</feature>
<comment type="caution">
    <text evidence="16">The sequence shown here is derived from an EMBL/GenBank/DDBJ whole genome shotgun (WGS) entry which is preliminary data.</text>
</comment>
<keyword evidence="3 10" id="KW-1134">Transmembrane beta strand</keyword>
<dbReference type="Pfam" id="PF00593">
    <property type="entry name" value="TonB_dep_Rec_b-barrel"/>
    <property type="match status" value="1"/>
</dbReference>
<dbReference type="InterPro" id="IPR012910">
    <property type="entry name" value="Plug_dom"/>
</dbReference>
<evidence type="ECO:0000256" key="11">
    <source>
        <dbReference type="RuleBase" id="RU003357"/>
    </source>
</evidence>
<dbReference type="Proteomes" id="UP001217485">
    <property type="component" value="Unassembled WGS sequence"/>
</dbReference>
<comment type="subcellular location">
    <subcellularLocation>
        <location evidence="1 10">Cell outer membrane</location>
        <topology evidence="1 10">Multi-pass membrane protein</topology>
    </subcellularLocation>
</comment>
<dbReference type="Gene3D" id="2.170.130.10">
    <property type="entry name" value="TonB-dependent receptor, plug domain"/>
    <property type="match status" value="1"/>
</dbReference>
<keyword evidence="8 16" id="KW-0675">Receptor</keyword>
<feature type="chain" id="PRO_5046154583" evidence="13">
    <location>
        <begin position="33"/>
        <end position="725"/>
    </location>
</feature>
<evidence type="ECO:0000313" key="17">
    <source>
        <dbReference type="Proteomes" id="UP001217485"/>
    </source>
</evidence>
<feature type="compositionally biased region" description="Basic and acidic residues" evidence="12">
    <location>
        <begin position="99"/>
        <end position="108"/>
    </location>
</feature>
<dbReference type="InterPro" id="IPR039426">
    <property type="entry name" value="TonB-dep_rcpt-like"/>
</dbReference>
<feature type="compositionally biased region" description="Pro residues" evidence="12">
    <location>
        <begin position="41"/>
        <end position="76"/>
    </location>
</feature>
<evidence type="ECO:0000256" key="7">
    <source>
        <dbReference type="ARBA" id="ARBA00023136"/>
    </source>
</evidence>
<dbReference type="PROSITE" id="PS52016">
    <property type="entry name" value="TONB_DEPENDENT_REC_3"/>
    <property type="match status" value="1"/>
</dbReference>
<keyword evidence="7 10" id="KW-0472">Membrane</keyword>
<evidence type="ECO:0000256" key="2">
    <source>
        <dbReference type="ARBA" id="ARBA00022448"/>
    </source>
</evidence>
<feature type="domain" description="TonB-dependent receptor-like beta-barrel" evidence="14">
    <location>
        <begin position="418"/>
        <end position="691"/>
    </location>
</feature>
<dbReference type="Pfam" id="PF07715">
    <property type="entry name" value="Plug"/>
    <property type="match status" value="1"/>
</dbReference>
<dbReference type="PANTHER" id="PTHR30069">
    <property type="entry name" value="TONB-DEPENDENT OUTER MEMBRANE RECEPTOR"/>
    <property type="match status" value="1"/>
</dbReference>
<evidence type="ECO:0000256" key="9">
    <source>
        <dbReference type="ARBA" id="ARBA00023237"/>
    </source>
</evidence>
<evidence type="ECO:0000256" key="4">
    <source>
        <dbReference type="ARBA" id="ARBA00022692"/>
    </source>
</evidence>
<dbReference type="InterPro" id="IPR000531">
    <property type="entry name" value="Beta-barrel_TonB"/>
</dbReference>
<keyword evidence="6 11" id="KW-0798">TonB box</keyword>
<organism evidence="16 17">
    <name type="scientific">Sorangium atrum</name>
    <dbReference type="NCBI Taxonomy" id="2995308"/>
    <lineage>
        <taxon>Bacteria</taxon>
        <taxon>Pseudomonadati</taxon>
        <taxon>Myxococcota</taxon>
        <taxon>Polyangia</taxon>
        <taxon>Polyangiales</taxon>
        <taxon>Polyangiaceae</taxon>
        <taxon>Sorangium</taxon>
    </lineage>
</organism>
<protein>
    <submittedName>
        <fullName evidence="16">TonB-dependent receptor</fullName>
    </submittedName>
</protein>
<gene>
    <name evidence="16" type="ORF">POL72_00590</name>
</gene>
<evidence type="ECO:0000259" key="14">
    <source>
        <dbReference type="Pfam" id="PF00593"/>
    </source>
</evidence>
<keyword evidence="5 13" id="KW-0732">Signal</keyword>